<keyword evidence="6 11" id="KW-0378">Hydrolase</keyword>
<name>A0ABZ0U5F4_9FIRM</name>
<keyword evidence="3 11" id="KW-0645">Protease</keyword>
<dbReference type="EMBL" id="CP139957">
    <property type="protein sequence ID" value="WPX08960.1"/>
    <property type="molecule type" value="Genomic_DNA"/>
</dbReference>
<sequence length="157" mass="17899">MIEGIKGNGIKLSNKQFSEVYEAYKQLAKQMGFEKVPEIYVIESGRLLNAFAMRFIGRDFVVIYSGILELAYKEGLDEVKFILAHELGHLKANHLKHRLIQFGLMLPFLGQAYLRACEYTADRYGAYFSPNGALKGLILLAEDKGLYRNVVLEEFLK</sequence>
<keyword evidence="10" id="KW-0472">Membrane</keyword>
<comment type="similarity">
    <text evidence="11">Belongs to the peptidase M48 family.</text>
</comment>
<dbReference type="Pfam" id="PF01435">
    <property type="entry name" value="Peptidase_M48"/>
    <property type="match status" value="1"/>
</dbReference>
<keyword evidence="2" id="KW-1003">Cell membrane</keyword>
<dbReference type="RefSeq" id="WP_052661773.1">
    <property type="nucleotide sequence ID" value="NZ_CP139957.1"/>
</dbReference>
<evidence type="ECO:0000256" key="10">
    <source>
        <dbReference type="ARBA" id="ARBA00023136"/>
    </source>
</evidence>
<dbReference type="InterPro" id="IPR050083">
    <property type="entry name" value="HtpX_protease"/>
</dbReference>
<keyword evidence="5" id="KW-0479">Metal-binding</keyword>
<comment type="cofactor">
    <cofactor evidence="11">
        <name>Zn(2+)</name>
        <dbReference type="ChEBI" id="CHEBI:29105"/>
    </cofactor>
    <text evidence="11">Binds 1 zinc ion per subunit.</text>
</comment>
<evidence type="ECO:0000256" key="9">
    <source>
        <dbReference type="ARBA" id="ARBA00023049"/>
    </source>
</evidence>
<organism evidence="13 14">
    <name type="scientific">Anaerocellum danielii</name>
    <dbReference type="NCBI Taxonomy" id="1387557"/>
    <lineage>
        <taxon>Bacteria</taxon>
        <taxon>Bacillati</taxon>
        <taxon>Bacillota</taxon>
        <taxon>Bacillota incertae sedis</taxon>
        <taxon>Caldicellulosiruptorales</taxon>
        <taxon>Caldicellulosiruptoraceae</taxon>
        <taxon>Anaerocellum</taxon>
    </lineage>
</organism>
<protein>
    <submittedName>
        <fullName evidence="13">M48 family metallopeptidase</fullName>
    </submittedName>
</protein>
<keyword evidence="8" id="KW-1133">Transmembrane helix</keyword>
<keyword evidence="14" id="KW-1185">Reference proteome</keyword>
<dbReference type="PANTHER" id="PTHR43221:SF1">
    <property type="entry name" value="PROTEASE HTPX"/>
    <property type="match status" value="1"/>
</dbReference>
<evidence type="ECO:0000259" key="12">
    <source>
        <dbReference type="Pfam" id="PF01435"/>
    </source>
</evidence>
<evidence type="ECO:0000313" key="13">
    <source>
        <dbReference type="EMBL" id="WPX08960.1"/>
    </source>
</evidence>
<evidence type="ECO:0000256" key="8">
    <source>
        <dbReference type="ARBA" id="ARBA00022989"/>
    </source>
</evidence>
<keyword evidence="4" id="KW-0812">Transmembrane</keyword>
<keyword evidence="7 11" id="KW-0862">Zinc</keyword>
<gene>
    <name evidence="13" type="ORF">SOJ16_000126</name>
</gene>
<evidence type="ECO:0000256" key="3">
    <source>
        <dbReference type="ARBA" id="ARBA00022670"/>
    </source>
</evidence>
<evidence type="ECO:0000256" key="4">
    <source>
        <dbReference type="ARBA" id="ARBA00022692"/>
    </source>
</evidence>
<evidence type="ECO:0000256" key="6">
    <source>
        <dbReference type="ARBA" id="ARBA00022801"/>
    </source>
</evidence>
<evidence type="ECO:0000256" key="5">
    <source>
        <dbReference type="ARBA" id="ARBA00022723"/>
    </source>
</evidence>
<keyword evidence="9 11" id="KW-0482">Metalloprotease</keyword>
<reference evidence="13 14" key="1">
    <citation type="submission" date="2023-12" db="EMBL/GenBank/DDBJ databases">
        <authorList>
            <person name="Manesh M.J.H."/>
            <person name="Bing R.G."/>
            <person name="Willard D.J."/>
            <person name="Kelly R.M."/>
        </authorList>
    </citation>
    <scope>NUCLEOTIDE SEQUENCE [LARGE SCALE GENOMIC DNA]</scope>
    <source>
        <strain evidence="13 14">DSM 8977</strain>
    </source>
</reference>
<evidence type="ECO:0000256" key="2">
    <source>
        <dbReference type="ARBA" id="ARBA00022475"/>
    </source>
</evidence>
<dbReference type="CDD" id="cd07325">
    <property type="entry name" value="M48_Ste24p_like"/>
    <property type="match status" value="1"/>
</dbReference>
<evidence type="ECO:0000256" key="11">
    <source>
        <dbReference type="RuleBase" id="RU003983"/>
    </source>
</evidence>
<evidence type="ECO:0000256" key="7">
    <source>
        <dbReference type="ARBA" id="ARBA00022833"/>
    </source>
</evidence>
<dbReference type="Gene3D" id="3.30.2010.10">
    <property type="entry name" value="Metalloproteases ('zincins'), catalytic domain"/>
    <property type="match status" value="1"/>
</dbReference>
<proteinExistence type="inferred from homology"/>
<comment type="subcellular location">
    <subcellularLocation>
        <location evidence="1">Cell membrane</location>
        <topology evidence="1">Multi-pass membrane protein</topology>
    </subcellularLocation>
</comment>
<accession>A0ABZ0U5F4</accession>
<dbReference type="InterPro" id="IPR001915">
    <property type="entry name" value="Peptidase_M48"/>
</dbReference>
<dbReference type="PANTHER" id="PTHR43221">
    <property type="entry name" value="PROTEASE HTPX"/>
    <property type="match status" value="1"/>
</dbReference>
<evidence type="ECO:0000313" key="14">
    <source>
        <dbReference type="Proteomes" id="UP001322744"/>
    </source>
</evidence>
<dbReference type="Proteomes" id="UP001322744">
    <property type="component" value="Chromosome"/>
</dbReference>
<evidence type="ECO:0000256" key="1">
    <source>
        <dbReference type="ARBA" id="ARBA00004651"/>
    </source>
</evidence>
<feature type="domain" description="Peptidase M48" evidence="12">
    <location>
        <begin position="15"/>
        <end position="104"/>
    </location>
</feature>